<dbReference type="GO" id="GO:0005227">
    <property type="term" value="F:calcium-activated cation channel activity"/>
    <property type="evidence" value="ECO:0007669"/>
    <property type="project" value="InterPro"/>
</dbReference>
<dbReference type="InterPro" id="IPR032880">
    <property type="entry name" value="CSC1/OSCA1-like_N"/>
</dbReference>
<evidence type="ECO:0000259" key="2">
    <source>
        <dbReference type="Pfam" id="PF13967"/>
    </source>
</evidence>
<gene>
    <name evidence="3" type="ORF">AOCH_002821</name>
</gene>
<keyword evidence="1" id="KW-0472">Membrane</keyword>
<proteinExistence type="predicted"/>
<name>A0A0F8TYA6_9EURO</name>
<feature type="transmembrane region" description="Helical" evidence="1">
    <location>
        <begin position="119"/>
        <end position="140"/>
    </location>
</feature>
<keyword evidence="1" id="KW-0812">Transmembrane</keyword>
<dbReference type="GO" id="GO:0005886">
    <property type="term" value="C:plasma membrane"/>
    <property type="evidence" value="ECO:0007669"/>
    <property type="project" value="TreeGrafter"/>
</dbReference>
<dbReference type="Pfam" id="PF13967">
    <property type="entry name" value="RSN1_TM"/>
    <property type="match status" value="1"/>
</dbReference>
<keyword evidence="4" id="KW-1185">Reference proteome</keyword>
<accession>A0A0F8TYA6</accession>
<dbReference type="Proteomes" id="UP000034947">
    <property type="component" value="Unassembled WGS sequence"/>
</dbReference>
<protein>
    <recommendedName>
        <fullName evidence="2">CSC1/OSCA1-like N-terminal transmembrane domain-containing protein</fullName>
    </recommendedName>
</protein>
<dbReference type="InterPro" id="IPR045122">
    <property type="entry name" value="Csc1-like"/>
</dbReference>
<organism evidence="3 4">
    <name type="scientific">Aspergillus ochraceoroseus</name>
    <dbReference type="NCBI Taxonomy" id="138278"/>
    <lineage>
        <taxon>Eukaryota</taxon>
        <taxon>Fungi</taxon>
        <taxon>Dikarya</taxon>
        <taxon>Ascomycota</taxon>
        <taxon>Pezizomycotina</taxon>
        <taxon>Eurotiomycetes</taxon>
        <taxon>Eurotiomycetidae</taxon>
        <taxon>Eurotiales</taxon>
        <taxon>Aspergillaceae</taxon>
        <taxon>Aspergillus</taxon>
        <taxon>Aspergillus subgen. Nidulantes</taxon>
    </lineage>
</organism>
<dbReference type="EMBL" id="JYKN01003481">
    <property type="protein sequence ID" value="KKK12323.1"/>
    <property type="molecule type" value="Genomic_DNA"/>
</dbReference>
<dbReference type="AlphaFoldDB" id="A0A0F8TYA6"/>
<dbReference type="PANTHER" id="PTHR13018:SF149">
    <property type="entry name" value="DOMAIN PROTEIN, PUTATIVE (AFU_ORTHOLOGUE AFUA_3G11660)-RELATED"/>
    <property type="match status" value="1"/>
</dbReference>
<reference evidence="3 4" key="1">
    <citation type="submission" date="2015-02" db="EMBL/GenBank/DDBJ databases">
        <title>Draft Genome Sequences of Two Closely-Related Aflatoxigenic Aspergillus Species Obtained from the Cote d'Ivoire.</title>
        <authorList>
            <person name="Moore G.G."/>
            <person name="Beltz S.B."/>
            <person name="Mack B.M."/>
        </authorList>
    </citation>
    <scope>NUCLEOTIDE SEQUENCE [LARGE SCALE GENOMIC DNA]</scope>
    <source>
        <strain evidence="3 4">SRRC1432</strain>
    </source>
</reference>
<feature type="transmembrane region" description="Helical" evidence="1">
    <location>
        <begin position="33"/>
        <end position="55"/>
    </location>
</feature>
<dbReference type="VEuPathDB" id="FungiDB:P175DRAFT_0500290"/>
<keyword evidence="1" id="KW-1133">Transmembrane helix</keyword>
<dbReference type="PANTHER" id="PTHR13018">
    <property type="entry name" value="PROBABLE MEMBRANE PROTEIN DUF221-RELATED"/>
    <property type="match status" value="1"/>
</dbReference>
<feature type="domain" description="CSC1/OSCA1-like N-terminal transmembrane" evidence="2">
    <location>
        <begin position="33"/>
        <end position="182"/>
    </location>
</feature>
<comment type="caution">
    <text evidence="3">The sequence shown here is derived from an EMBL/GenBank/DDBJ whole genome shotgun (WGS) entry which is preliminary data.</text>
</comment>
<feature type="transmembrane region" description="Helical" evidence="1">
    <location>
        <begin position="160"/>
        <end position="180"/>
    </location>
</feature>
<evidence type="ECO:0000313" key="3">
    <source>
        <dbReference type="EMBL" id="KKK12323.1"/>
    </source>
</evidence>
<sequence length="220" mass="24959">MNLNALGRRDGAEEFLTLLQNPFKSAVSFQTNAVWASLATSAGLSVLLAVLFSLFRPRHTVVYAPKVKHADRKHTPPPVGKGFFAWIKPVLRTREPDLVDCIGLDAIIFLRFTKMCRNIFIFISIIGCGVMIPLNISQSVNTNNVNTFATMTPLYVNSKAIWSQVLCAWGFDIIVAFFLWRNYKAVLALRRRYFESSDYQRSLHARTLMVFSTTFHFAES</sequence>
<evidence type="ECO:0000256" key="1">
    <source>
        <dbReference type="SAM" id="Phobius"/>
    </source>
</evidence>
<evidence type="ECO:0000313" key="4">
    <source>
        <dbReference type="Proteomes" id="UP000034947"/>
    </source>
</evidence>